<name>R4RXZ9_PHYAS</name>
<evidence type="ECO:0000313" key="3">
    <source>
        <dbReference type="Proteomes" id="UP000013941"/>
    </source>
</evidence>
<feature type="transmembrane region" description="Helical" evidence="1">
    <location>
        <begin position="6"/>
        <end position="21"/>
    </location>
</feature>
<organism evidence="2 3">
    <name type="scientific">Strawberry lethal yellows phytoplasma (CPA) str. NZSb11</name>
    <dbReference type="NCBI Taxonomy" id="980422"/>
    <lineage>
        <taxon>Bacteria</taxon>
        <taxon>Bacillati</taxon>
        <taxon>Mycoplasmatota</taxon>
        <taxon>Mollicutes</taxon>
        <taxon>Acholeplasmatales</taxon>
        <taxon>Acholeplasmataceae</taxon>
        <taxon>Candidatus Phytoplasma</taxon>
        <taxon>16SrXII (Stolbur group)</taxon>
    </lineage>
</organism>
<keyword evidence="1" id="KW-0812">Transmembrane</keyword>
<dbReference type="HOGENOM" id="CLU_3141238_0_0_14"/>
<keyword evidence="1" id="KW-0472">Membrane</keyword>
<evidence type="ECO:0000313" key="2">
    <source>
        <dbReference type="EMBL" id="AGL90792.1"/>
    </source>
</evidence>
<gene>
    <name evidence="2" type="ORF">SLY_0878</name>
</gene>
<dbReference type="AlphaFoldDB" id="R4RXZ9"/>
<dbReference type="KEGG" id="nzs:SLY_0878"/>
<sequence>MFNRSIFFHFFLFFNLIFFFDKQKLRQQIYFNFSVVFPKNIVPYFSQIK</sequence>
<evidence type="ECO:0000256" key="1">
    <source>
        <dbReference type="SAM" id="Phobius"/>
    </source>
</evidence>
<proteinExistence type="predicted"/>
<dbReference type="EMBL" id="CP002548">
    <property type="protein sequence ID" value="AGL90792.1"/>
    <property type="molecule type" value="Genomic_DNA"/>
</dbReference>
<reference evidence="2 3" key="1">
    <citation type="journal article" date="2013" name="BMC Genomics">
        <title>Comparison of the complete genome sequence of two closely related isolates of 'Candidatus Phytoplasma australiense' reveals genome plasticity.</title>
        <authorList>
            <person name="Andersen M.T."/>
            <person name="Liefting L.W."/>
            <person name="Havukkala I."/>
            <person name="Beever R.E."/>
        </authorList>
    </citation>
    <scope>NUCLEOTIDE SEQUENCE [LARGE SCALE GENOMIC DNA]</scope>
    <source>
        <strain evidence="2 3">NZSb11</strain>
    </source>
</reference>
<protein>
    <submittedName>
        <fullName evidence="2">Uncharacterized protein</fullName>
    </submittedName>
</protein>
<accession>R4RXZ9</accession>
<dbReference type="Proteomes" id="UP000013941">
    <property type="component" value="Chromosome"/>
</dbReference>
<keyword evidence="1" id="KW-1133">Transmembrane helix</keyword>
<keyword evidence="3" id="KW-1185">Reference proteome</keyword>